<protein>
    <submittedName>
        <fullName evidence="1">Uncharacterized protein</fullName>
    </submittedName>
</protein>
<keyword evidence="2" id="KW-1185">Reference proteome</keyword>
<sequence length="166" mass="18402">MIMTLNQYLPAKLEAEITEAPTAEDYDFDQDETEEEQSHSGPDTEAINGASSVSENEENPRNPSSNVDPQDSQSDTNSEDQPSEPATTPKVTETTSVEPEDNSSDAPPKVTLNGIFQSMMAYMNMIMNQMRFMIPHRFGSLFNVPDAEDHPQIGTSKVVLILPEYD</sequence>
<accession>A0ACC2NCV7</accession>
<reference evidence="1" key="1">
    <citation type="submission" date="2023-04" db="EMBL/GenBank/DDBJ databases">
        <title>A chromosome-level genome assembly of the parasitoid wasp Eretmocerus hayati.</title>
        <authorList>
            <person name="Zhong Y."/>
            <person name="Liu S."/>
            <person name="Liu Y."/>
        </authorList>
    </citation>
    <scope>NUCLEOTIDE SEQUENCE</scope>
    <source>
        <strain evidence="1">ZJU_SS_LIU_2023</strain>
    </source>
</reference>
<dbReference type="EMBL" id="CM056744">
    <property type="protein sequence ID" value="KAJ8668613.1"/>
    <property type="molecule type" value="Genomic_DNA"/>
</dbReference>
<gene>
    <name evidence="1" type="ORF">QAD02_010276</name>
</gene>
<name>A0ACC2NCV7_9HYME</name>
<dbReference type="Proteomes" id="UP001239111">
    <property type="component" value="Chromosome 4"/>
</dbReference>
<proteinExistence type="predicted"/>
<evidence type="ECO:0000313" key="2">
    <source>
        <dbReference type="Proteomes" id="UP001239111"/>
    </source>
</evidence>
<organism evidence="1 2">
    <name type="scientific">Eretmocerus hayati</name>
    <dbReference type="NCBI Taxonomy" id="131215"/>
    <lineage>
        <taxon>Eukaryota</taxon>
        <taxon>Metazoa</taxon>
        <taxon>Ecdysozoa</taxon>
        <taxon>Arthropoda</taxon>
        <taxon>Hexapoda</taxon>
        <taxon>Insecta</taxon>
        <taxon>Pterygota</taxon>
        <taxon>Neoptera</taxon>
        <taxon>Endopterygota</taxon>
        <taxon>Hymenoptera</taxon>
        <taxon>Apocrita</taxon>
        <taxon>Proctotrupomorpha</taxon>
        <taxon>Chalcidoidea</taxon>
        <taxon>Aphelinidae</taxon>
        <taxon>Aphelininae</taxon>
        <taxon>Eretmocerus</taxon>
    </lineage>
</organism>
<comment type="caution">
    <text evidence="1">The sequence shown here is derived from an EMBL/GenBank/DDBJ whole genome shotgun (WGS) entry which is preliminary data.</text>
</comment>
<evidence type="ECO:0000313" key="1">
    <source>
        <dbReference type="EMBL" id="KAJ8668613.1"/>
    </source>
</evidence>